<organism evidence="10">
    <name type="scientific">Arabidopsis lyrata subsp. lyrata</name>
    <name type="common">Lyre-leaved rock-cress</name>
    <dbReference type="NCBI Taxonomy" id="81972"/>
    <lineage>
        <taxon>Eukaryota</taxon>
        <taxon>Viridiplantae</taxon>
        <taxon>Streptophyta</taxon>
        <taxon>Embryophyta</taxon>
        <taxon>Tracheophyta</taxon>
        <taxon>Spermatophyta</taxon>
        <taxon>Magnoliopsida</taxon>
        <taxon>eudicotyledons</taxon>
        <taxon>Gunneridae</taxon>
        <taxon>Pentapetalae</taxon>
        <taxon>rosids</taxon>
        <taxon>malvids</taxon>
        <taxon>Brassicales</taxon>
        <taxon>Brassicaceae</taxon>
        <taxon>Camelineae</taxon>
        <taxon>Arabidopsis</taxon>
    </lineage>
</organism>
<dbReference type="PANTHER" id="PTHR10169">
    <property type="entry name" value="DNA TOPOISOMERASE/GYRASE"/>
    <property type="match status" value="1"/>
</dbReference>
<dbReference type="KEGG" id="aly:9320743"/>
<keyword evidence="10" id="KW-1185">Reference proteome</keyword>
<evidence type="ECO:0000256" key="6">
    <source>
        <dbReference type="ARBA" id="ARBA00023029"/>
    </source>
</evidence>
<gene>
    <name evidence="9" type="ORF">ARALYDRAFT_671633</name>
</gene>
<sequence length="235" mass="26467">MAITASMRILIELKDLLEDPPSNFTAVLEELKHEFCELRRRIQIKNVELEILKLSDKKRFVDEVMSGEIIVNNREKADLFQELRQRGFTQFPNKAKPAGPFDAAEEFDDELLLLENKVKFIGGVISGEIKAINKKKADLVLELRQRGFTPFPNNAKAVEGAVSGAFDAAEESDYGYLLSLAIKTMSQEKVEQFLAEADESFDMELQKLDSNDAHTAEKESDAAQIKKIKADHFSG</sequence>
<dbReference type="Gramene" id="Al_scaffold_0003_830">
    <property type="protein sequence ID" value="Al_scaffold_0003_830"/>
    <property type="gene ID" value="Al_scaffold_0003_830"/>
</dbReference>
<protein>
    <recommendedName>
        <fullName evidence="3">DNA topoisomerase (ATP-hydrolyzing)</fullName>
        <ecNumber evidence="3">5.6.2.2</ecNumber>
    </recommendedName>
</protein>
<comment type="cofactor">
    <cofactor evidence="2">
        <name>Mg(2+)</name>
        <dbReference type="ChEBI" id="CHEBI:18420"/>
    </cofactor>
</comment>
<dbReference type="Gene3D" id="1.10.268.10">
    <property type="entry name" value="Topoisomerase, domain 3"/>
    <property type="match status" value="2"/>
</dbReference>
<keyword evidence="7" id="KW-0238">DNA-binding</keyword>
<dbReference type="GO" id="GO:0005524">
    <property type="term" value="F:ATP binding"/>
    <property type="evidence" value="ECO:0007669"/>
    <property type="project" value="UniProtKB-KW"/>
</dbReference>
<dbReference type="SUPFAM" id="SSF56719">
    <property type="entry name" value="Type II DNA topoisomerase"/>
    <property type="match status" value="2"/>
</dbReference>
<evidence type="ECO:0000256" key="7">
    <source>
        <dbReference type="ARBA" id="ARBA00023125"/>
    </source>
</evidence>
<evidence type="ECO:0000256" key="5">
    <source>
        <dbReference type="ARBA" id="ARBA00022840"/>
    </source>
</evidence>
<evidence type="ECO:0000313" key="10">
    <source>
        <dbReference type="Proteomes" id="UP000008694"/>
    </source>
</evidence>
<proteinExistence type="predicted"/>
<dbReference type="InterPro" id="IPR013760">
    <property type="entry name" value="Topo_IIA-like_dom_sf"/>
</dbReference>
<keyword evidence="4" id="KW-0547">Nucleotide-binding</keyword>
<dbReference type="InterPro" id="IPR050634">
    <property type="entry name" value="DNA_Topoisomerase_II"/>
</dbReference>
<dbReference type="Proteomes" id="UP000008694">
    <property type="component" value="Unassembled WGS sequence"/>
</dbReference>
<comment type="catalytic activity">
    <reaction evidence="1">
        <text>ATP-dependent breakage, passage and rejoining of double-stranded DNA.</text>
        <dbReference type="EC" id="5.6.2.2"/>
    </reaction>
</comment>
<dbReference type="GO" id="GO:0003677">
    <property type="term" value="F:DNA binding"/>
    <property type="evidence" value="ECO:0007669"/>
    <property type="project" value="UniProtKB-KW"/>
</dbReference>
<name>D7L742_ARALL</name>
<evidence type="ECO:0000256" key="2">
    <source>
        <dbReference type="ARBA" id="ARBA00001946"/>
    </source>
</evidence>
<dbReference type="GO" id="GO:0005634">
    <property type="term" value="C:nucleus"/>
    <property type="evidence" value="ECO:0007669"/>
    <property type="project" value="TreeGrafter"/>
</dbReference>
<evidence type="ECO:0000256" key="4">
    <source>
        <dbReference type="ARBA" id="ARBA00022741"/>
    </source>
</evidence>
<keyword evidence="5" id="KW-0067">ATP-binding</keyword>
<dbReference type="GO" id="GO:0000819">
    <property type="term" value="P:sister chromatid segregation"/>
    <property type="evidence" value="ECO:0007669"/>
    <property type="project" value="TreeGrafter"/>
</dbReference>
<dbReference type="OrthoDB" id="1938939at2759"/>
<keyword evidence="8" id="KW-0413">Isomerase</keyword>
<evidence type="ECO:0000256" key="3">
    <source>
        <dbReference type="ARBA" id="ARBA00012895"/>
    </source>
</evidence>
<accession>D7L742</accession>
<keyword evidence="6" id="KW-0799">Topoisomerase</keyword>
<dbReference type="EC" id="5.6.2.2" evidence="3"/>
<dbReference type="EMBL" id="GL348715">
    <property type="protein sequence ID" value="EFH60936.1"/>
    <property type="molecule type" value="Genomic_DNA"/>
</dbReference>
<dbReference type="InterPro" id="IPR013757">
    <property type="entry name" value="Topo_IIA_A_a_sf"/>
</dbReference>
<dbReference type="eggNOG" id="KOG0355">
    <property type="taxonomic scope" value="Eukaryota"/>
</dbReference>
<evidence type="ECO:0000313" key="9">
    <source>
        <dbReference type="EMBL" id="EFH60936.1"/>
    </source>
</evidence>
<dbReference type="GO" id="GO:0000712">
    <property type="term" value="P:resolution of meiotic recombination intermediates"/>
    <property type="evidence" value="ECO:0007669"/>
    <property type="project" value="TreeGrafter"/>
</dbReference>
<dbReference type="STRING" id="81972.D7L742"/>
<reference evidence="10" key="1">
    <citation type="journal article" date="2011" name="Nat. Genet.">
        <title>The Arabidopsis lyrata genome sequence and the basis of rapid genome size change.</title>
        <authorList>
            <person name="Hu T.T."/>
            <person name="Pattyn P."/>
            <person name="Bakker E.G."/>
            <person name="Cao J."/>
            <person name="Cheng J.-F."/>
            <person name="Clark R.M."/>
            <person name="Fahlgren N."/>
            <person name="Fawcett J.A."/>
            <person name="Grimwood J."/>
            <person name="Gundlach H."/>
            <person name="Haberer G."/>
            <person name="Hollister J.D."/>
            <person name="Ossowski S."/>
            <person name="Ottilar R.P."/>
            <person name="Salamov A.A."/>
            <person name="Schneeberger K."/>
            <person name="Spannagl M."/>
            <person name="Wang X."/>
            <person name="Yang L."/>
            <person name="Nasrallah M.E."/>
            <person name="Bergelson J."/>
            <person name="Carrington J.C."/>
            <person name="Gaut B.S."/>
            <person name="Schmutz J."/>
            <person name="Mayer K.F.X."/>
            <person name="Van de Peer Y."/>
            <person name="Grigoriev I.V."/>
            <person name="Nordborg M."/>
            <person name="Weigel D."/>
            <person name="Guo Y.-L."/>
        </authorList>
    </citation>
    <scope>NUCLEOTIDE SEQUENCE [LARGE SCALE GENOMIC DNA]</scope>
    <source>
        <strain evidence="10">cv. MN47</strain>
    </source>
</reference>
<dbReference type="PANTHER" id="PTHR10169:SF38">
    <property type="entry name" value="DNA TOPOISOMERASE 2"/>
    <property type="match status" value="1"/>
</dbReference>
<dbReference type="HOGENOM" id="CLU_1181625_0_0_1"/>
<evidence type="ECO:0000256" key="1">
    <source>
        <dbReference type="ARBA" id="ARBA00000185"/>
    </source>
</evidence>
<dbReference type="GO" id="GO:0003918">
    <property type="term" value="F:DNA topoisomerase type II (double strand cut, ATP-hydrolyzing) activity"/>
    <property type="evidence" value="ECO:0007669"/>
    <property type="project" value="UniProtKB-EC"/>
</dbReference>
<evidence type="ECO:0000256" key="8">
    <source>
        <dbReference type="ARBA" id="ARBA00023235"/>
    </source>
</evidence>
<dbReference type="AlphaFoldDB" id="D7L742"/>